<evidence type="ECO:0000313" key="3">
    <source>
        <dbReference type="Proteomes" id="UP000006890"/>
    </source>
</evidence>
<reference key="1">
    <citation type="submission" date="2010-09" db="EMBL/GenBank/DDBJ databases">
        <title>Complete sequence of Caldicellulosiruptor hydrothermalis 108.</title>
        <authorList>
            <consortium name="US DOE Joint Genome Institute"/>
            <person name="Lucas S."/>
            <person name="Copeland A."/>
            <person name="Lapidus A."/>
            <person name="Cheng J.-F."/>
            <person name="Bruce D."/>
            <person name="Goodwin L."/>
            <person name="Pitluck S."/>
            <person name="Davenport K."/>
            <person name="Detter J.C."/>
            <person name="Han C."/>
            <person name="Tapia R."/>
            <person name="Land M."/>
            <person name="Hauser L."/>
            <person name="Chang Y.-J."/>
            <person name="Jeffries C."/>
            <person name="Kyrpides N."/>
            <person name="Ivanova N."/>
            <person name="Mikhailova N."/>
            <person name="Blumer-Schuette S.E."/>
            <person name="Kelly R.M."/>
            <person name="Woyke T."/>
        </authorList>
    </citation>
    <scope>NUCLEOTIDE SEQUENCE</scope>
    <source>
        <strain>108</strain>
    </source>
</reference>
<dbReference type="EMBL" id="CP002219">
    <property type="protein sequence ID" value="ADQ07598.1"/>
    <property type="molecule type" value="Genomic_DNA"/>
</dbReference>
<organism evidence="2 3">
    <name type="scientific">Caldicellulosiruptor hydrothermalis (strain DSM 18901 / VKM B-2411 / 108)</name>
    <dbReference type="NCBI Taxonomy" id="632292"/>
    <lineage>
        <taxon>Bacteria</taxon>
        <taxon>Bacillati</taxon>
        <taxon>Bacillota</taxon>
        <taxon>Bacillota incertae sedis</taxon>
        <taxon>Caldicellulosiruptorales</taxon>
        <taxon>Caldicellulosiruptoraceae</taxon>
        <taxon>Caldicellulosiruptor</taxon>
    </lineage>
</organism>
<evidence type="ECO:0000259" key="1">
    <source>
        <dbReference type="Pfam" id="PF04326"/>
    </source>
</evidence>
<dbReference type="OrthoDB" id="320597at2"/>
<dbReference type="Gene3D" id="3.30.565.60">
    <property type="match status" value="1"/>
</dbReference>
<dbReference type="PANTHER" id="PTHR30595">
    <property type="entry name" value="GLPR-RELATED TRANSCRIPTIONAL REPRESSOR"/>
    <property type="match status" value="1"/>
</dbReference>
<dbReference type="InterPro" id="IPR007421">
    <property type="entry name" value="Schlafen_AlbA_2_dom"/>
</dbReference>
<dbReference type="InterPro" id="IPR038461">
    <property type="entry name" value="Schlafen_AlbA_2_dom_sf"/>
</dbReference>
<dbReference type="InterPro" id="IPR038475">
    <property type="entry name" value="RecG_C_sf"/>
</dbReference>
<proteinExistence type="predicted"/>
<dbReference type="Gene3D" id="3.30.950.30">
    <property type="entry name" value="Schlafen, AAA domain"/>
    <property type="match status" value="1"/>
</dbReference>
<accession>E4QDI0</accession>
<dbReference type="Pfam" id="PF04326">
    <property type="entry name" value="SLFN_AlbA_2"/>
    <property type="match status" value="1"/>
</dbReference>
<sequence>MDKYKLKMLLESDEGPKLDFKQSLSLETDGEKKELVKDVIAIANSRGGRGYIIFGVEDKTKRIVGIKDENISEEKIQQIISSRCDPPVSIKFEIVEYDGKKLGVLTIYKSSLRPHQMVQNGVFYIRRGSTTDVARREEIASMFEESGSINFEMSIVRNANLNDLEPELISIFFRRSGISSEWGNLILLESFGIVQRDRENNNLYPTLAGILVFGKYPERFLPSAYLTIEFFDQIQIICGNIYSIIKKTINFFTQKYPQTDLWALFEAIGNALVHRDYYDLTRCTAVKISERSIEVANPGCLLESNMIFSMGREIIPRRRNPWIYQKMIILDDNNLFLKAGKGISRIRKTYPNVKIININSQNTFKIILPPIDKL</sequence>
<dbReference type="STRING" id="632292.Calhy_1888"/>
<dbReference type="KEGG" id="chd:Calhy_1888"/>
<gene>
    <name evidence="2" type="ordered locus">Calhy_1888</name>
</gene>
<dbReference type="HOGENOM" id="CLU_723009_0_0_9"/>
<dbReference type="eggNOG" id="COG2865">
    <property type="taxonomic scope" value="Bacteria"/>
</dbReference>
<dbReference type="RefSeq" id="WP_013403751.1">
    <property type="nucleotide sequence ID" value="NC_014652.1"/>
</dbReference>
<feature type="domain" description="Schlafen AlbA-2" evidence="1">
    <location>
        <begin position="14"/>
        <end position="132"/>
    </location>
</feature>
<dbReference type="AlphaFoldDB" id="E4QDI0"/>
<name>E4QDI0_CALH1</name>
<protein>
    <submittedName>
        <fullName evidence="2">Putative transcriptional regulator</fullName>
    </submittedName>
</protein>
<reference evidence="2 3" key="2">
    <citation type="journal article" date="2011" name="J. Bacteriol.">
        <title>Complete genome sequences for the anaerobic, extremely thermophilic plant biomass-degrading bacteria Caldicellulosiruptor hydrothermalis, Caldicellulosiruptor kristjanssonii, Caldicellulosiruptor kronotskyensis, Caldicellulosiruptor owensenis, and Caldicellulosiruptor lactoaceticus.</title>
        <authorList>
            <person name="Blumer-Schuette S.E."/>
            <person name="Ozdemir I."/>
            <person name="Mistry D."/>
            <person name="Lucas S."/>
            <person name="Lapidus A."/>
            <person name="Cheng J.F."/>
            <person name="Goodwin L.A."/>
            <person name="Pitluck S."/>
            <person name="Land M.L."/>
            <person name="Hauser L.J."/>
            <person name="Woyke T."/>
            <person name="Mikhailova N."/>
            <person name="Pati A."/>
            <person name="Kyrpides N.C."/>
            <person name="Ivanova N."/>
            <person name="Detter J.C."/>
            <person name="Walston-Davenport K."/>
            <person name="Han S."/>
            <person name="Adams M.W."/>
            <person name="Kelly R.M."/>
        </authorList>
    </citation>
    <scope>NUCLEOTIDE SEQUENCE [LARGE SCALE GENOMIC DNA]</scope>
    <source>
        <strain evidence="3">DSM 18901 / VKM B-2411 / 108</strain>
    </source>
</reference>
<evidence type="ECO:0000313" key="2">
    <source>
        <dbReference type="EMBL" id="ADQ07598.1"/>
    </source>
</evidence>
<keyword evidence="3" id="KW-1185">Reference proteome</keyword>
<dbReference type="Proteomes" id="UP000006890">
    <property type="component" value="Chromosome"/>
</dbReference>
<dbReference type="PANTHER" id="PTHR30595:SF6">
    <property type="entry name" value="SCHLAFEN ALBA-2 DOMAIN-CONTAINING PROTEIN"/>
    <property type="match status" value="1"/>
</dbReference>